<dbReference type="GO" id="GO:0022625">
    <property type="term" value="C:cytosolic large ribosomal subunit"/>
    <property type="evidence" value="ECO:0007669"/>
    <property type="project" value="TreeGrafter"/>
</dbReference>
<gene>
    <name evidence="5" type="ORF">A2751_01650</name>
</gene>
<evidence type="ECO:0000313" key="6">
    <source>
        <dbReference type="Proteomes" id="UP000176864"/>
    </source>
</evidence>
<evidence type="ECO:0000256" key="1">
    <source>
        <dbReference type="ARBA" id="ARBA00005781"/>
    </source>
</evidence>
<proteinExistence type="inferred from homology"/>
<dbReference type="InterPro" id="IPR008991">
    <property type="entry name" value="Translation_prot_SH3-like_sf"/>
</dbReference>
<dbReference type="GO" id="GO:0003735">
    <property type="term" value="F:structural constituent of ribosome"/>
    <property type="evidence" value="ECO:0007669"/>
    <property type="project" value="InterPro"/>
</dbReference>
<evidence type="ECO:0000256" key="3">
    <source>
        <dbReference type="ARBA" id="ARBA00023274"/>
    </source>
</evidence>
<reference evidence="5 6" key="1">
    <citation type="journal article" date="2016" name="Nat. Commun.">
        <title>Thousands of microbial genomes shed light on interconnected biogeochemical processes in an aquifer system.</title>
        <authorList>
            <person name="Anantharaman K."/>
            <person name="Brown C.T."/>
            <person name="Hug L.A."/>
            <person name="Sharon I."/>
            <person name="Castelle C.J."/>
            <person name="Probst A.J."/>
            <person name="Thomas B.C."/>
            <person name="Singh A."/>
            <person name="Wilkins M.J."/>
            <person name="Karaoz U."/>
            <person name="Brodie E.L."/>
            <person name="Williams K.H."/>
            <person name="Hubbard S.S."/>
            <person name="Banfield J.F."/>
        </authorList>
    </citation>
    <scope>NUCLEOTIDE SEQUENCE [LARGE SCALE GENOMIC DNA]</scope>
</reference>
<keyword evidence="3 4" id="KW-0687">Ribonucleoprotein</keyword>
<dbReference type="NCBIfam" id="TIGR01024">
    <property type="entry name" value="rplS_bact"/>
    <property type="match status" value="1"/>
</dbReference>
<evidence type="ECO:0000256" key="2">
    <source>
        <dbReference type="ARBA" id="ARBA00022980"/>
    </source>
</evidence>
<dbReference type="EMBL" id="MFEK01000016">
    <property type="protein sequence ID" value="OGE77744.1"/>
    <property type="molecule type" value="Genomic_DNA"/>
</dbReference>
<comment type="caution">
    <text evidence="5">The sequence shown here is derived from an EMBL/GenBank/DDBJ whole genome shotgun (WGS) entry which is preliminary data.</text>
</comment>
<dbReference type="InterPro" id="IPR038657">
    <property type="entry name" value="Ribosomal_bL19_sf"/>
</dbReference>
<dbReference type="Proteomes" id="UP000176864">
    <property type="component" value="Unassembled WGS sequence"/>
</dbReference>
<dbReference type="GO" id="GO:0006412">
    <property type="term" value="P:translation"/>
    <property type="evidence" value="ECO:0007669"/>
    <property type="project" value="InterPro"/>
</dbReference>
<sequence length="133" mass="14972">MPYIKEISKDVLKTDLPQLRSGQSVRVHQKIKEPIVDPKKGTVTGYRDRVQMFDGQIIAVKHGSGINATFTVRKIASGVGVERVFPMHSPTIAKIEVVKNSVARKSKLYYTREGKEAKTREIKSNEKTRVHAN</sequence>
<organism evidence="5 6">
    <name type="scientific">Candidatus Doudnabacteria bacterium RIFCSPHIGHO2_01_FULL_46_14</name>
    <dbReference type="NCBI Taxonomy" id="1817824"/>
    <lineage>
        <taxon>Bacteria</taxon>
        <taxon>Candidatus Doudnaibacteriota</taxon>
    </lineage>
</organism>
<dbReference type="InterPro" id="IPR001857">
    <property type="entry name" value="Ribosomal_bL19"/>
</dbReference>
<evidence type="ECO:0000256" key="4">
    <source>
        <dbReference type="RuleBase" id="RU000559"/>
    </source>
</evidence>
<dbReference type="PRINTS" id="PR00061">
    <property type="entry name" value="RIBOSOMALL19"/>
</dbReference>
<comment type="similarity">
    <text evidence="1 4">Belongs to the bacterial ribosomal protein bL19 family.</text>
</comment>
<dbReference type="Pfam" id="PF01245">
    <property type="entry name" value="Ribosomal_L19"/>
    <property type="match status" value="1"/>
</dbReference>
<evidence type="ECO:0000313" key="5">
    <source>
        <dbReference type="EMBL" id="OGE77744.1"/>
    </source>
</evidence>
<dbReference type="SUPFAM" id="SSF50104">
    <property type="entry name" value="Translation proteins SH3-like domain"/>
    <property type="match status" value="1"/>
</dbReference>
<dbReference type="AlphaFoldDB" id="A0A1F5NJM7"/>
<name>A0A1F5NJM7_9BACT</name>
<keyword evidence="2 5" id="KW-0689">Ribosomal protein</keyword>
<comment type="function">
    <text evidence="4">This protein is located at the 30S-50S ribosomal subunit interface and may play a role in the structure and function of the aminoacyl-tRNA binding site.</text>
</comment>
<dbReference type="PANTHER" id="PTHR15680:SF9">
    <property type="entry name" value="LARGE RIBOSOMAL SUBUNIT PROTEIN BL19M"/>
    <property type="match status" value="1"/>
</dbReference>
<dbReference type="STRING" id="1817824.A2751_01650"/>
<protein>
    <recommendedName>
        <fullName evidence="4">50S ribosomal protein L19</fullName>
    </recommendedName>
</protein>
<dbReference type="Gene3D" id="2.30.30.790">
    <property type="match status" value="1"/>
</dbReference>
<accession>A0A1F5NJM7</accession>
<dbReference type="PANTHER" id="PTHR15680">
    <property type="entry name" value="RIBOSOMAL PROTEIN L19"/>
    <property type="match status" value="1"/>
</dbReference>